<sequence>MLILIFLLFGVVMGCNVLPPIKCDEGWTPVRRILGGWCARIGELTILGGEECSDMNGNLSGVESNNELNIYMSMLRESNITSAYVGGFVKLDECLCEGKLCNITETCQIPSVWSWNDEFVVGTEMLNTLTPQFVSENKYAANIAVSTENNIGLIDSLDTTSITLSYFFCGKKSN</sequence>
<accession>A0A9P1IL94</accession>
<name>A0A9P1IL94_9PELO</name>
<dbReference type="AlphaFoldDB" id="A0A9P1IL94"/>
<organism evidence="1 2">
    <name type="scientific">Caenorhabditis angaria</name>
    <dbReference type="NCBI Taxonomy" id="860376"/>
    <lineage>
        <taxon>Eukaryota</taxon>
        <taxon>Metazoa</taxon>
        <taxon>Ecdysozoa</taxon>
        <taxon>Nematoda</taxon>
        <taxon>Chromadorea</taxon>
        <taxon>Rhabditida</taxon>
        <taxon>Rhabditina</taxon>
        <taxon>Rhabditomorpha</taxon>
        <taxon>Rhabditoidea</taxon>
        <taxon>Rhabditidae</taxon>
        <taxon>Peloderinae</taxon>
        <taxon>Caenorhabditis</taxon>
    </lineage>
</organism>
<dbReference type="InterPro" id="IPR016187">
    <property type="entry name" value="CTDL_fold"/>
</dbReference>
<comment type="caution">
    <text evidence="1">The sequence shown here is derived from an EMBL/GenBank/DDBJ whole genome shotgun (WGS) entry which is preliminary data.</text>
</comment>
<protein>
    <submittedName>
        <fullName evidence="1">Uncharacterized protein</fullName>
    </submittedName>
</protein>
<dbReference type="Proteomes" id="UP001152747">
    <property type="component" value="Unassembled WGS sequence"/>
</dbReference>
<evidence type="ECO:0000313" key="1">
    <source>
        <dbReference type="EMBL" id="CAI5447136.1"/>
    </source>
</evidence>
<gene>
    <name evidence="1" type="ORF">CAMP_LOCUS9773</name>
</gene>
<evidence type="ECO:0000313" key="2">
    <source>
        <dbReference type="Proteomes" id="UP001152747"/>
    </source>
</evidence>
<reference evidence="1" key="1">
    <citation type="submission" date="2022-11" db="EMBL/GenBank/DDBJ databases">
        <authorList>
            <person name="Kikuchi T."/>
        </authorList>
    </citation>
    <scope>NUCLEOTIDE SEQUENCE</scope>
    <source>
        <strain evidence="1">PS1010</strain>
    </source>
</reference>
<keyword evidence="2" id="KW-1185">Reference proteome</keyword>
<dbReference type="EMBL" id="CANHGI010000004">
    <property type="protein sequence ID" value="CAI5447136.1"/>
    <property type="molecule type" value="Genomic_DNA"/>
</dbReference>
<dbReference type="SUPFAM" id="SSF56436">
    <property type="entry name" value="C-type lectin-like"/>
    <property type="match status" value="1"/>
</dbReference>
<proteinExistence type="predicted"/>